<dbReference type="SUPFAM" id="SSF56801">
    <property type="entry name" value="Acetyl-CoA synthetase-like"/>
    <property type="match status" value="1"/>
</dbReference>
<name>A0ABP4E9K9_9ACTN</name>
<protein>
    <recommendedName>
        <fullName evidence="3">AMP-binding enzyme</fullName>
    </recommendedName>
</protein>
<dbReference type="Gene3D" id="3.40.50.12780">
    <property type="entry name" value="N-terminal domain of ligase-like"/>
    <property type="match status" value="1"/>
</dbReference>
<organism evidence="1 2">
    <name type="scientific">Nocardioides dubius</name>
    <dbReference type="NCBI Taxonomy" id="317019"/>
    <lineage>
        <taxon>Bacteria</taxon>
        <taxon>Bacillati</taxon>
        <taxon>Actinomycetota</taxon>
        <taxon>Actinomycetes</taxon>
        <taxon>Propionibacteriales</taxon>
        <taxon>Nocardioidaceae</taxon>
        <taxon>Nocardioides</taxon>
    </lineage>
</organism>
<gene>
    <name evidence="1" type="ORF">GCM10009668_09020</name>
</gene>
<evidence type="ECO:0008006" key="3">
    <source>
        <dbReference type="Google" id="ProtNLM"/>
    </source>
</evidence>
<reference evidence="2" key="1">
    <citation type="journal article" date="2019" name="Int. J. Syst. Evol. Microbiol.">
        <title>The Global Catalogue of Microorganisms (GCM) 10K type strain sequencing project: providing services to taxonomists for standard genome sequencing and annotation.</title>
        <authorList>
            <consortium name="The Broad Institute Genomics Platform"/>
            <consortium name="The Broad Institute Genome Sequencing Center for Infectious Disease"/>
            <person name="Wu L."/>
            <person name="Ma J."/>
        </authorList>
    </citation>
    <scope>NUCLEOTIDE SEQUENCE [LARGE SCALE GENOMIC DNA]</scope>
    <source>
        <strain evidence="2">JCM 13008</strain>
    </source>
</reference>
<dbReference type="InterPro" id="IPR042099">
    <property type="entry name" value="ANL_N_sf"/>
</dbReference>
<proteinExistence type="predicted"/>
<comment type="caution">
    <text evidence="1">The sequence shown here is derived from an EMBL/GenBank/DDBJ whole genome shotgun (WGS) entry which is preliminary data.</text>
</comment>
<evidence type="ECO:0000313" key="1">
    <source>
        <dbReference type="EMBL" id="GAA1095242.1"/>
    </source>
</evidence>
<sequence length="188" mass="19935">MNLCFDAVDLKVVHGAATEPAVTGIERPLDYANLLEQVGAVAGLFKGLGVEPETLIGLRVADPMIELLSLLAGLRLGAGVVSLDGDRLGEHRPALVVTDVELDFSTHEPQAAVLIGLEPREPVRDITWEMGLRAGSSQPAGCARVAEDQIAYVLDAPVAVGEAGTDRSRYGTWLQSLRDGVAIDLSER</sequence>
<dbReference type="EMBL" id="BAAALG010000003">
    <property type="protein sequence ID" value="GAA1095242.1"/>
    <property type="molecule type" value="Genomic_DNA"/>
</dbReference>
<dbReference type="RefSeq" id="WP_343991790.1">
    <property type="nucleotide sequence ID" value="NZ_BAAALG010000003.1"/>
</dbReference>
<dbReference type="Proteomes" id="UP001501581">
    <property type="component" value="Unassembled WGS sequence"/>
</dbReference>
<keyword evidence="2" id="KW-1185">Reference proteome</keyword>
<evidence type="ECO:0000313" key="2">
    <source>
        <dbReference type="Proteomes" id="UP001501581"/>
    </source>
</evidence>
<accession>A0ABP4E9K9</accession>